<feature type="compositionally biased region" description="Low complexity" evidence="1">
    <location>
        <begin position="111"/>
        <end position="126"/>
    </location>
</feature>
<dbReference type="STRING" id="1328759.A0A5C2SDI9"/>
<feature type="compositionally biased region" description="Low complexity" evidence="1">
    <location>
        <begin position="190"/>
        <end position="212"/>
    </location>
</feature>
<evidence type="ECO:0000313" key="3">
    <source>
        <dbReference type="Proteomes" id="UP000313359"/>
    </source>
</evidence>
<dbReference type="OrthoDB" id="45930at2759"/>
<dbReference type="EMBL" id="ML122261">
    <property type="protein sequence ID" value="RPD61800.1"/>
    <property type="molecule type" value="Genomic_DNA"/>
</dbReference>
<organism evidence="2 3">
    <name type="scientific">Lentinus tigrinus ALCF2SS1-6</name>
    <dbReference type="NCBI Taxonomy" id="1328759"/>
    <lineage>
        <taxon>Eukaryota</taxon>
        <taxon>Fungi</taxon>
        <taxon>Dikarya</taxon>
        <taxon>Basidiomycota</taxon>
        <taxon>Agaricomycotina</taxon>
        <taxon>Agaricomycetes</taxon>
        <taxon>Polyporales</taxon>
        <taxon>Polyporaceae</taxon>
        <taxon>Lentinus</taxon>
    </lineage>
</organism>
<dbReference type="InterPro" id="IPR006966">
    <property type="entry name" value="Peroxin-3"/>
</dbReference>
<protein>
    <recommendedName>
        <fullName evidence="4">Peroxin-3</fullName>
    </recommendedName>
</protein>
<dbReference type="GO" id="GO:0005778">
    <property type="term" value="C:peroxisomal membrane"/>
    <property type="evidence" value="ECO:0007669"/>
    <property type="project" value="InterPro"/>
</dbReference>
<dbReference type="Proteomes" id="UP000313359">
    <property type="component" value="Unassembled WGS sequence"/>
</dbReference>
<dbReference type="GO" id="GO:0030674">
    <property type="term" value="F:protein-macromolecule adaptor activity"/>
    <property type="evidence" value="ECO:0007669"/>
    <property type="project" value="TreeGrafter"/>
</dbReference>
<dbReference type="Pfam" id="PF04882">
    <property type="entry name" value="Peroxin-3"/>
    <property type="match status" value="1"/>
</dbReference>
<sequence length="532" mass="59878">MFHALGNYFHERRRGLAKAAGYVGGAYLVGRYISERLEDVRNSILQERASRENLRRRFEQNQQDISFTVMALLPTLGKHVLEGMDVEGVTKELQAFARPIPAHLQQEQHPTTRSESSVTSSVENNPNPEPDTRSDNGSVSVVSSAEGVQTDMSASSTSWVDQFSSIGSSQVSAISPAPTDEVPHRSQPLSSLADSISSMSSSSVAGPSTSSATPDRHLDALSPATRSKAELWREVKMLTFTRTLTVLYSMTLLSLFTHIQLSILGRAKYIQSLIQQERDERIREQLEYSTSVYSLFWGDRSLEDPETDKLEESETVSEETERKYLTLSWWILHVGWKDVGERVRRGVEEVFEGVSLKTKLTDADVHRLICDVRRRVEYEVTFEGKERRINFMSTLLPPTPETLQHVLTQGGLPTWLAATHDPKFDAFLSETRTHVASGSFERVLEVCLDRATDVLFNGVKKDIFGTHLQDDDDFLGKAEHRERLAAMLPTLARWCHVALEGLPNELVDSLADTREVTALSAIIYTNFEDRFR</sequence>
<evidence type="ECO:0000313" key="2">
    <source>
        <dbReference type="EMBL" id="RPD61800.1"/>
    </source>
</evidence>
<accession>A0A5C2SDI9</accession>
<reference evidence="2" key="1">
    <citation type="journal article" date="2018" name="Genome Biol. Evol.">
        <title>Genomics and development of Lentinus tigrinus, a white-rot wood-decaying mushroom with dimorphic fruiting bodies.</title>
        <authorList>
            <person name="Wu B."/>
            <person name="Xu Z."/>
            <person name="Knudson A."/>
            <person name="Carlson A."/>
            <person name="Chen N."/>
            <person name="Kovaka S."/>
            <person name="LaButti K."/>
            <person name="Lipzen A."/>
            <person name="Pennachio C."/>
            <person name="Riley R."/>
            <person name="Schakwitz W."/>
            <person name="Umezawa K."/>
            <person name="Ohm R.A."/>
            <person name="Grigoriev I.V."/>
            <person name="Nagy L.G."/>
            <person name="Gibbons J."/>
            <person name="Hibbett D."/>
        </authorList>
    </citation>
    <scope>NUCLEOTIDE SEQUENCE [LARGE SCALE GENOMIC DNA]</scope>
    <source>
        <strain evidence="2">ALCF2SS1-6</strain>
    </source>
</reference>
<keyword evidence="3" id="KW-1185">Reference proteome</keyword>
<feature type="region of interest" description="Disordered" evidence="1">
    <location>
        <begin position="102"/>
        <end position="154"/>
    </location>
</feature>
<feature type="region of interest" description="Disordered" evidence="1">
    <location>
        <begin position="171"/>
        <end position="221"/>
    </location>
</feature>
<evidence type="ECO:0000256" key="1">
    <source>
        <dbReference type="SAM" id="MobiDB-lite"/>
    </source>
</evidence>
<dbReference type="AlphaFoldDB" id="A0A5C2SDI9"/>
<evidence type="ECO:0008006" key="4">
    <source>
        <dbReference type="Google" id="ProtNLM"/>
    </source>
</evidence>
<dbReference type="PANTHER" id="PTHR28080">
    <property type="entry name" value="PEROXISOMAL BIOGENESIS FACTOR 3"/>
    <property type="match status" value="1"/>
</dbReference>
<name>A0A5C2SDI9_9APHY</name>
<dbReference type="GO" id="GO:0045046">
    <property type="term" value="P:protein import into peroxisome membrane"/>
    <property type="evidence" value="ECO:0007669"/>
    <property type="project" value="TreeGrafter"/>
</dbReference>
<proteinExistence type="predicted"/>
<gene>
    <name evidence="2" type="ORF">L227DRAFT_574282</name>
</gene>
<dbReference type="PANTHER" id="PTHR28080:SF1">
    <property type="entry name" value="PEROXISOMAL BIOGENESIS FACTOR 3"/>
    <property type="match status" value="1"/>
</dbReference>